<gene>
    <name evidence="1" type="ORF">F1559_004915</name>
</gene>
<accession>A0A7J7IPK6</accession>
<sequence>MSIDVKSYIRSYFRLAVESGLLLEHYVFLRLQVFGSIQCGQQDEHVLKVIEESEDIWARLQQALRQLADIAGGFDTTSELGRSVCRDLCCKQRILASLYRLWEEPHIMESIRVLLEAWSACIWIDPLQATIEELNASSQSPNETRGTGTYTRSAPLEGVEVAPAIQKVNSLPPLWQYLVGDRKSSRKPPKSG</sequence>
<proteinExistence type="predicted"/>
<organism evidence="1 2">
    <name type="scientific">Cyanidiococcus yangmingshanensis</name>
    <dbReference type="NCBI Taxonomy" id="2690220"/>
    <lineage>
        <taxon>Eukaryota</taxon>
        <taxon>Rhodophyta</taxon>
        <taxon>Bangiophyceae</taxon>
        <taxon>Cyanidiales</taxon>
        <taxon>Cyanidiaceae</taxon>
        <taxon>Cyanidiococcus</taxon>
    </lineage>
</organism>
<protein>
    <submittedName>
        <fullName evidence="1">Uncharacterized protein</fullName>
    </submittedName>
</protein>
<name>A0A7J7IPK6_9RHOD</name>
<comment type="caution">
    <text evidence="1">The sequence shown here is derived from an EMBL/GenBank/DDBJ whole genome shotgun (WGS) entry which is preliminary data.</text>
</comment>
<dbReference type="EMBL" id="VWRR01000003">
    <property type="protein sequence ID" value="KAF6004649.1"/>
    <property type="molecule type" value="Genomic_DNA"/>
</dbReference>
<dbReference type="AlphaFoldDB" id="A0A7J7IPK6"/>
<reference evidence="1 2" key="1">
    <citation type="journal article" date="2020" name="J. Phycol.">
        <title>Comparative genome analysis reveals Cyanidiococcus gen. nov., a new extremophilic red algal genus sister to Cyanidioschyzon (Cyanidioschyzonaceae, Rhodophyta).</title>
        <authorList>
            <person name="Liu S.-L."/>
            <person name="Chiang Y.-R."/>
            <person name="Yoon H.S."/>
            <person name="Fu H.-Y."/>
        </authorList>
    </citation>
    <scope>NUCLEOTIDE SEQUENCE [LARGE SCALE GENOMIC DNA]</scope>
    <source>
        <strain evidence="1 2">THAL066</strain>
    </source>
</reference>
<dbReference type="OrthoDB" id="10558611at2759"/>
<evidence type="ECO:0000313" key="2">
    <source>
        <dbReference type="Proteomes" id="UP000530660"/>
    </source>
</evidence>
<evidence type="ECO:0000313" key="1">
    <source>
        <dbReference type="EMBL" id="KAF6004649.1"/>
    </source>
</evidence>
<keyword evidence="2" id="KW-1185">Reference proteome</keyword>
<dbReference type="Proteomes" id="UP000530660">
    <property type="component" value="Unassembled WGS sequence"/>
</dbReference>